<keyword evidence="1" id="KW-0175">Coiled coil</keyword>
<evidence type="ECO:0000256" key="1">
    <source>
        <dbReference type="SAM" id="Coils"/>
    </source>
</evidence>
<feature type="compositionally biased region" description="Polar residues" evidence="2">
    <location>
        <begin position="338"/>
        <end position="352"/>
    </location>
</feature>
<evidence type="ECO:0000313" key="4">
    <source>
        <dbReference type="Proteomes" id="UP000799770"/>
    </source>
</evidence>
<dbReference type="Proteomes" id="UP000799770">
    <property type="component" value="Unassembled WGS sequence"/>
</dbReference>
<evidence type="ECO:0000313" key="3">
    <source>
        <dbReference type="EMBL" id="KAF2105714.1"/>
    </source>
</evidence>
<organism evidence="3 4">
    <name type="scientific">Lophiotrema nucula</name>
    <dbReference type="NCBI Taxonomy" id="690887"/>
    <lineage>
        <taxon>Eukaryota</taxon>
        <taxon>Fungi</taxon>
        <taxon>Dikarya</taxon>
        <taxon>Ascomycota</taxon>
        <taxon>Pezizomycotina</taxon>
        <taxon>Dothideomycetes</taxon>
        <taxon>Pleosporomycetidae</taxon>
        <taxon>Pleosporales</taxon>
        <taxon>Lophiotremataceae</taxon>
        <taxon>Lophiotrema</taxon>
    </lineage>
</organism>
<dbReference type="EMBL" id="ML977373">
    <property type="protein sequence ID" value="KAF2105714.1"/>
    <property type="molecule type" value="Genomic_DNA"/>
</dbReference>
<reference evidence="3" key="1">
    <citation type="journal article" date="2020" name="Stud. Mycol.">
        <title>101 Dothideomycetes genomes: a test case for predicting lifestyles and emergence of pathogens.</title>
        <authorList>
            <person name="Haridas S."/>
            <person name="Albert R."/>
            <person name="Binder M."/>
            <person name="Bloem J."/>
            <person name="Labutti K."/>
            <person name="Salamov A."/>
            <person name="Andreopoulos B."/>
            <person name="Baker S."/>
            <person name="Barry K."/>
            <person name="Bills G."/>
            <person name="Bluhm B."/>
            <person name="Cannon C."/>
            <person name="Castanera R."/>
            <person name="Culley D."/>
            <person name="Daum C."/>
            <person name="Ezra D."/>
            <person name="Gonzalez J."/>
            <person name="Henrissat B."/>
            <person name="Kuo A."/>
            <person name="Liang C."/>
            <person name="Lipzen A."/>
            <person name="Lutzoni F."/>
            <person name="Magnuson J."/>
            <person name="Mondo S."/>
            <person name="Nolan M."/>
            <person name="Ohm R."/>
            <person name="Pangilinan J."/>
            <person name="Park H.-J."/>
            <person name="Ramirez L."/>
            <person name="Alfaro M."/>
            <person name="Sun H."/>
            <person name="Tritt A."/>
            <person name="Yoshinaga Y."/>
            <person name="Zwiers L.-H."/>
            <person name="Turgeon B."/>
            <person name="Goodwin S."/>
            <person name="Spatafora J."/>
            <person name="Crous P."/>
            <person name="Grigoriev I."/>
        </authorList>
    </citation>
    <scope>NUCLEOTIDE SEQUENCE</scope>
    <source>
        <strain evidence="3">CBS 627.86</strain>
    </source>
</reference>
<feature type="compositionally biased region" description="Low complexity" evidence="2">
    <location>
        <begin position="296"/>
        <end position="306"/>
    </location>
</feature>
<sequence length="361" mass="40152">MPLSPYVPSSPEYNVFLSNVYNKMLKEVVKEIEARHDNVTSYLYKEISLRKADCKSLQAVNSSLQAVNSSLQADHDSLQADHDSLQAKHKELHADYNCLRANYNSFQADSSSLQAYHARELTYLMDEYHEEVHRLYNRAGEETHHLRCEHREDDTTKDKKIVSFLNRHIADAQALADELGVDLKLPASTSGLEETMAAVGRISDLGTKLEAAISKLPFTNDEVPEAMRDYRWPEKLRPAPLSVTPQACPSPDRKLSADVGSVDRLTPRRPAPPAPHRRTFVTVGPKDLPRYPPYPSVESCSSSETSIYDTPDDTAISPRAQVPGHDRTSRPAPEPSATKFSSTPTHGTSITKPDTDAKCSG</sequence>
<name>A0A6A5YG78_9PLEO</name>
<protein>
    <submittedName>
        <fullName evidence="3">Uncharacterized protein</fullName>
    </submittedName>
</protein>
<gene>
    <name evidence="3" type="ORF">BDV96DRAFT_357304</name>
</gene>
<accession>A0A6A5YG78</accession>
<dbReference type="Gene3D" id="1.20.5.1000">
    <property type="entry name" value="arf6 gtpase in complex with a specific effector, jip4"/>
    <property type="match status" value="1"/>
</dbReference>
<feature type="coiled-coil region" evidence="1">
    <location>
        <begin position="68"/>
        <end position="102"/>
    </location>
</feature>
<feature type="region of interest" description="Disordered" evidence="2">
    <location>
        <begin position="241"/>
        <end position="361"/>
    </location>
</feature>
<dbReference type="AlphaFoldDB" id="A0A6A5YG78"/>
<keyword evidence="4" id="KW-1185">Reference proteome</keyword>
<proteinExistence type="predicted"/>
<evidence type="ECO:0000256" key="2">
    <source>
        <dbReference type="SAM" id="MobiDB-lite"/>
    </source>
</evidence>